<dbReference type="InterPro" id="IPR005358">
    <property type="entry name" value="Puta_zinc/iron-chelating_dom"/>
</dbReference>
<organism evidence="1 2">
    <name type="scientific">Populus alba x Populus x berolinensis</name>
    <dbReference type="NCBI Taxonomy" id="444605"/>
    <lineage>
        <taxon>Eukaryota</taxon>
        <taxon>Viridiplantae</taxon>
        <taxon>Streptophyta</taxon>
        <taxon>Embryophyta</taxon>
        <taxon>Tracheophyta</taxon>
        <taxon>Spermatophyta</taxon>
        <taxon>Magnoliopsida</taxon>
        <taxon>eudicotyledons</taxon>
        <taxon>Gunneridae</taxon>
        <taxon>Pentapetalae</taxon>
        <taxon>rosids</taxon>
        <taxon>fabids</taxon>
        <taxon>Malpighiales</taxon>
        <taxon>Salicaceae</taxon>
        <taxon>Saliceae</taxon>
        <taxon>Populus</taxon>
    </lineage>
</organism>
<gene>
    <name evidence="1" type="ORF">NC653_017345</name>
</gene>
<dbReference type="EMBL" id="JAQIZT010000006">
    <property type="protein sequence ID" value="KAJ6994500.1"/>
    <property type="molecule type" value="Genomic_DNA"/>
</dbReference>
<name>A0AAD6W0D6_9ROSI</name>
<accession>A0AAD6W0D6</accession>
<dbReference type="AlphaFoldDB" id="A0AAD6W0D6"/>
<dbReference type="PANTHER" id="PTHR36791:SF2">
    <property type="entry name" value="OS03G0363400 PROTEIN"/>
    <property type="match status" value="1"/>
</dbReference>
<keyword evidence="2" id="KW-1185">Reference proteome</keyword>
<dbReference type="Pfam" id="PF03692">
    <property type="entry name" value="CxxCxxCC"/>
    <property type="match status" value="1"/>
</dbReference>
<evidence type="ECO:0000313" key="1">
    <source>
        <dbReference type="EMBL" id="KAJ6994500.1"/>
    </source>
</evidence>
<comment type="caution">
    <text evidence="1">The sequence shown here is derived from an EMBL/GenBank/DDBJ whole genome shotgun (WGS) entry which is preliminary data.</text>
</comment>
<dbReference type="Proteomes" id="UP001164929">
    <property type="component" value="Chromosome 6"/>
</dbReference>
<evidence type="ECO:0000313" key="2">
    <source>
        <dbReference type="Proteomes" id="UP001164929"/>
    </source>
</evidence>
<dbReference type="PANTHER" id="PTHR36791">
    <property type="entry name" value="OS03G0363400 PROTEIN"/>
    <property type="match status" value="1"/>
</dbReference>
<protein>
    <submittedName>
        <fullName evidence="1">Uncharacterized protein</fullName>
    </submittedName>
</protein>
<sequence length="223" mass="24213">MSPAISLPCFNSVIFAGRRSPQKKLSNAKVPGATPKLSNTTGFGTSKKEPSWRCVEGCGACCKLAKGPAFATPEEIFTNPTDIELYKSLIGPDGWCIHYEKSTRKCSIYPDRPYFCRVEPDIFESLYGITKKKFNKEACGSCRDTIKEIYGSHSKELDSFNRSLRTLISITSTIGSLCSDIMATSLSSSGLAVFVHAHNLTTSIIVSNATSLAFLAQPDSALC</sequence>
<proteinExistence type="predicted"/>
<reference evidence="1" key="1">
    <citation type="journal article" date="2023" name="Mol. Ecol. Resour.">
        <title>Chromosome-level genome assembly of a triploid poplar Populus alba 'Berolinensis'.</title>
        <authorList>
            <person name="Chen S."/>
            <person name="Yu Y."/>
            <person name="Wang X."/>
            <person name="Wang S."/>
            <person name="Zhang T."/>
            <person name="Zhou Y."/>
            <person name="He R."/>
            <person name="Meng N."/>
            <person name="Wang Y."/>
            <person name="Liu W."/>
            <person name="Liu Z."/>
            <person name="Liu J."/>
            <person name="Guo Q."/>
            <person name="Huang H."/>
            <person name="Sederoff R.R."/>
            <person name="Wang G."/>
            <person name="Qu G."/>
            <person name="Chen S."/>
        </authorList>
    </citation>
    <scope>NUCLEOTIDE SEQUENCE</scope>
    <source>
        <strain evidence="1">SC-2020</strain>
    </source>
</reference>